<feature type="binding site" evidence="10">
    <location>
        <position position="105"/>
    </location>
    <ligand>
        <name>Mg(2+)</name>
        <dbReference type="ChEBI" id="CHEBI:18420"/>
        <label>1</label>
    </ligand>
</feature>
<dbReference type="Pfam" id="PF03372">
    <property type="entry name" value="Exo_endo_phos"/>
    <property type="match status" value="1"/>
</dbReference>
<dbReference type="PANTHER" id="PTHR22748:SF26">
    <property type="entry name" value="ENDONUCLEASE_EXONUCLEASE_PHOSPHATASE DOMAIN-CONTAINING PROTEIN"/>
    <property type="match status" value="1"/>
</dbReference>
<keyword evidence="8" id="KW-0234">DNA repair</keyword>
<dbReference type="EC" id="3.1.11.2" evidence="3"/>
<evidence type="ECO:0000256" key="8">
    <source>
        <dbReference type="ARBA" id="ARBA00023204"/>
    </source>
</evidence>
<sequence length="376" mass="43532">ETQPMLNPLKYVTFNVKVYTYLKKLKADIVFLQETHLTAIYTSPSANNIISDPSGRFVLVQGHMFSESWTLLNIYAPNFDDHMFIQNVFLQVAQAPPGWLLVGGDLNFCLDTVLDRSSDKPSLLTKAAKLTMSFMKDLNLLDIWRQLHPQDMDYSFYSHPHKTHTHIDNFLLSTQLFHRVLDIEYLPRLLSDHSPLVLSISIPTKVNGAYRWRLNSTLLKQPEFCAFIKEQINIFTLTNKPSAPDSFILWDALKAYLRGQIISNTKGLKRKHNLYRLLVNKKLKYNILNTYQAERAITKSKQCYYELGEKAHKVLAWQLKAEDRGTDKVARLAPTSSPSPSNHWLRLLERALTYMALRWAPIPINYHSLRTTLSYF</sequence>
<evidence type="ECO:0000259" key="12">
    <source>
        <dbReference type="Pfam" id="PF03372"/>
    </source>
</evidence>
<evidence type="ECO:0000256" key="3">
    <source>
        <dbReference type="ARBA" id="ARBA00012115"/>
    </source>
</evidence>
<feature type="site" description="Transition state stabilizer" evidence="11">
    <location>
        <position position="107"/>
    </location>
</feature>
<feature type="binding site" evidence="10">
    <location>
        <position position="107"/>
    </location>
    <ligand>
        <name>Mg(2+)</name>
        <dbReference type="ChEBI" id="CHEBI:18420"/>
        <label>1</label>
    </ligand>
</feature>
<dbReference type="Ensembl" id="ENSSTUT00000004071.1">
    <property type="protein sequence ID" value="ENSSTUP00000003841.1"/>
    <property type="gene ID" value="ENSSTUG00000001910.1"/>
</dbReference>
<evidence type="ECO:0000256" key="6">
    <source>
        <dbReference type="ARBA" id="ARBA00022801"/>
    </source>
</evidence>
<dbReference type="InterPro" id="IPR004808">
    <property type="entry name" value="AP_endonuc_1"/>
</dbReference>
<feature type="active site" evidence="9">
    <location>
        <position position="75"/>
    </location>
</feature>
<dbReference type="GeneTree" id="ENSGT00950000183016"/>
<dbReference type="GO" id="GO:0008311">
    <property type="term" value="F:double-stranded DNA 3'-5' DNA exonuclease activity"/>
    <property type="evidence" value="ECO:0007669"/>
    <property type="project" value="UniProtKB-EC"/>
</dbReference>
<evidence type="ECO:0000256" key="2">
    <source>
        <dbReference type="ARBA" id="ARBA00007092"/>
    </source>
</evidence>
<evidence type="ECO:0000256" key="5">
    <source>
        <dbReference type="ARBA" id="ARBA00022763"/>
    </source>
</evidence>
<keyword evidence="14" id="KW-1185">Reference proteome</keyword>
<feature type="domain" description="Endonuclease/exonuclease/phosphatase" evidence="12">
    <location>
        <begin position="18"/>
        <end position="193"/>
    </location>
</feature>
<evidence type="ECO:0000256" key="10">
    <source>
        <dbReference type="PIRSR" id="PIRSR604808-2"/>
    </source>
</evidence>
<feature type="site" description="Interaction with DNA substrate" evidence="11">
    <location>
        <position position="193"/>
    </location>
</feature>
<dbReference type="InterPro" id="IPR036691">
    <property type="entry name" value="Endo/exonu/phosph_ase_sf"/>
</dbReference>
<evidence type="ECO:0000256" key="1">
    <source>
        <dbReference type="ARBA" id="ARBA00000493"/>
    </source>
</evidence>
<evidence type="ECO:0000256" key="7">
    <source>
        <dbReference type="ARBA" id="ARBA00022842"/>
    </source>
</evidence>
<dbReference type="GO" id="GO:0046872">
    <property type="term" value="F:metal ion binding"/>
    <property type="evidence" value="ECO:0007669"/>
    <property type="project" value="UniProtKB-KW"/>
</dbReference>
<comment type="cofactor">
    <cofactor evidence="10">
        <name>Mg(2+)</name>
        <dbReference type="ChEBI" id="CHEBI:18420"/>
    </cofactor>
    <cofactor evidence="10">
        <name>Mn(2+)</name>
        <dbReference type="ChEBI" id="CHEBI:29035"/>
    </cofactor>
    <text evidence="10">Probably binds two magnesium or manganese ions per subunit.</text>
</comment>
<evidence type="ECO:0000256" key="9">
    <source>
        <dbReference type="PIRSR" id="PIRSR604808-1"/>
    </source>
</evidence>
<dbReference type="Proteomes" id="UP000472277">
    <property type="component" value="Chromosome 7"/>
</dbReference>
<reference evidence="13" key="1">
    <citation type="submission" date="2025-08" db="UniProtKB">
        <authorList>
            <consortium name="Ensembl"/>
        </authorList>
    </citation>
    <scope>IDENTIFICATION</scope>
</reference>
<feature type="site" description="Important for catalytic activity" evidence="11">
    <location>
        <position position="168"/>
    </location>
</feature>
<dbReference type="Gene3D" id="3.60.10.10">
    <property type="entry name" value="Endonuclease/exonuclease/phosphatase"/>
    <property type="match status" value="1"/>
</dbReference>
<accession>A0A673W6M2</accession>
<evidence type="ECO:0000313" key="14">
    <source>
        <dbReference type="Proteomes" id="UP000472277"/>
    </source>
</evidence>
<dbReference type="PANTHER" id="PTHR22748">
    <property type="entry name" value="AP ENDONUCLEASE"/>
    <property type="match status" value="1"/>
</dbReference>
<dbReference type="AlphaFoldDB" id="A0A673W6M2"/>
<feature type="binding site" evidence="10">
    <location>
        <position position="192"/>
    </location>
    <ligand>
        <name>Mg(2+)</name>
        <dbReference type="ChEBI" id="CHEBI:18420"/>
        <label>1</label>
    </ligand>
</feature>
<dbReference type="OMA" id="KTHTHID"/>
<evidence type="ECO:0000256" key="4">
    <source>
        <dbReference type="ARBA" id="ARBA00022723"/>
    </source>
</evidence>
<comment type="catalytic activity">
    <reaction evidence="1">
        <text>Exonucleolytic cleavage in the 3'- to 5'-direction to yield nucleoside 5'-phosphates.</text>
        <dbReference type="EC" id="3.1.11.2"/>
    </reaction>
</comment>
<dbReference type="GO" id="GO:0008081">
    <property type="term" value="F:phosphoric diester hydrolase activity"/>
    <property type="evidence" value="ECO:0007669"/>
    <property type="project" value="TreeGrafter"/>
</dbReference>
<evidence type="ECO:0000256" key="11">
    <source>
        <dbReference type="PIRSR" id="PIRSR604808-3"/>
    </source>
</evidence>
<feature type="binding site" evidence="10">
    <location>
        <position position="193"/>
    </location>
    <ligand>
        <name>Mg(2+)</name>
        <dbReference type="ChEBI" id="CHEBI:18420"/>
        <label>1</label>
    </ligand>
</feature>
<dbReference type="GO" id="GO:0003906">
    <property type="term" value="F:DNA-(apurinic or apyrimidinic site) endonuclease activity"/>
    <property type="evidence" value="ECO:0007669"/>
    <property type="project" value="TreeGrafter"/>
</dbReference>
<feature type="active site" description="Proton donor/acceptor" evidence="9">
    <location>
        <position position="105"/>
    </location>
</feature>
<dbReference type="GO" id="GO:0006284">
    <property type="term" value="P:base-excision repair"/>
    <property type="evidence" value="ECO:0007669"/>
    <property type="project" value="TreeGrafter"/>
</dbReference>
<protein>
    <recommendedName>
        <fullName evidence="3">exodeoxyribonuclease III</fullName>
        <ecNumber evidence="3">3.1.11.2</ecNumber>
    </recommendedName>
</protein>
<feature type="active site" description="Proton acceptor" evidence="9">
    <location>
        <position position="193"/>
    </location>
</feature>
<comment type="similarity">
    <text evidence="2">Belongs to the DNA repair enzymes AP/ExoA family.</text>
</comment>
<dbReference type="InParanoid" id="A0A673W6M2"/>
<keyword evidence="4 10" id="KW-0479">Metal-binding</keyword>
<name>A0A673W6M2_SALTR</name>
<reference evidence="13" key="2">
    <citation type="submission" date="2025-09" db="UniProtKB">
        <authorList>
            <consortium name="Ensembl"/>
        </authorList>
    </citation>
    <scope>IDENTIFICATION</scope>
</reference>
<keyword evidence="6" id="KW-0378">Hydrolase</keyword>
<keyword evidence="7 10" id="KW-0460">Magnesium</keyword>
<proteinExistence type="inferred from homology"/>
<dbReference type="GO" id="GO:0005634">
    <property type="term" value="C:nucleus"/>
    <property type="evidence" value="ECO:0007669"/>
    <property type="project" value="TreeGrafter"/>
</dbReference>
<keyword evidence="10" id="KW-0464">Manganese</keyword>
<dbReference type="SUPFAM" id="SSF56219">
    <property type="entry name" value="DNase I-like"/>
    <property type="match status" value="1"/>
</dbReference>
<evidence type="ECO:0000313" key="13">
    <source>
        <dbReference type="Ensembl" id="ENSSTUP00000003841.1"/>
    </source>
</evidence>
<organism evidence="13 14">
    <name type="scientific">Salmo trutta</name>
    <name type="common">Brown trout</name>
    <dbReference type="NCBI Taxonomy" id="8032"/>
    <lineage>
        <taxon>Eukaryota</taxon>
        <taxon>Metazoa</taxon>
        <taxon>Chordata</taxon>
        <taxon>Craniata</taxon>
        <taxon>Vertebrata</taxon>
        <taxon>Euteleostomi</taxon>
        <taxon>Actinopterygii</taxon>
        <taxon>Neopterygii</taxon>
        <taxon>Teleostei</taxon>
        <taxon>Protacanthopterygii</taxon>
        <taxon>Salmoniformes</taxon>
        <taxon>Salmonidae</taxon>
        <taxon>Salmoninae</taxon>
        <taxon>Salmo</taxon>
    </lineage>
</organism>
<keyword evidence="5" id="KW-0227">DNA damage</keyword>
<dbReference type="InterPro" id="IPR005135">
    <property type="entry name" value="Endo/exonuclease/phosphatase"/>
</dbReference>